<accession>A0AAN4HBV2</accession>
<protein>
    <submittedName>
        <fullName evidence="6">SmpA / OmlA family protein</fullName>
    </submittedName>
</protein>
<evidence type="ECO:0000256" key="2">
    <source>
        <dbReference type="ARBA" id="ARBA00023136"/>
    </source>
</evidence>
<evidence type="ECO:0000256" key="4">
    <source>
        <dbReference type="SAM" id="SignalP"/>
    </source>
</evidence>
<feature type="domain" description="Outer membrane protein assembly factor BamE" evidence="5">
    <location>
        <begin position="100"/>
        <end position="160"/>
    </location>
</feature>
<name>A0AAN4HBV2_BACTU</name>
<evidence type="ECO:0000313" key="7">
    <source>
        <dbReference type="Proteomes" id="UP000013487"/>
    </source>
</evidence>
<feature type="region of interest" description="Disordered" evidence="3">
    <location>
        <begin position="42"/>
        <end position="92"/>
    </location>
</feature>
<proteinExistence type="predicted"/>
<evidence type="ECO:0000259" key="5">
    <source>
        <dbReference type="Pfam" id="PF04355"/>
    </source>
</evidence>
<feature type="chain" id="PRO_5042910789" evidence="4">
    <location>
        <begin position="28"/>
        <end position="165"/>
    </location>
</feature>
<evidence type="ECO:0000313" key="6">
    <source>
        <dbReference type="EMBL" id="ERH96757.1"/>
    </source>
</evidence>
<dbReference type="InterPro" id="IPR037873">
    <property type="entry name" value="BamE-like"/>
</dbReference>
<dbReference type="AlphaFoldDB" id="A0AAN4HBV2"/>
<dbReference type="PROSITE" id="PS51257">
    <property type="entry name" value="PROKAR_LIPOPROTEIN"/>
    <property type="match status" value="1"/>
</dbReference>
<dbReference type="EMBL" id="ARXZ02000062">
    <property type="protein sequence ID" value="ERH96757.1"/>
    <property type="molecule type" value="Genomic_DNA"/>
</dbReference>
<dbReference type="Pfam" id="PF04355">
    <property type="entry name" value="BamE"/>
    <property type="match status" value="1"/>
</dbReference>
<dbReference type="InterPro" id="IPR007450">
    <property type="entry name" value="BamE_dom"/>
</dbReference>
<dbReference type="Proteomes" id="UP000013487">
    <property type="component" value="Unassembled WGS sequence"/>
</dbReference>
<feature type="compositionally biased region" description="Basic and acidic residues" evidence="3">
    <location>
        <begin position="71"/>
        <end position="92"/>
    </location>
</feature>
<keyword evidence="1 4" id="KW-0732">Signal</keyword>
<organism evidence="6 7">
    <name type="scientific">Bacillus thuringiensis T01-328</name>
    <dbReference type="NCBI Taxonomy" id="1324966"/>
    <lineage>
        <taxon>Bacteria</taxon>
        <taxon>Bacillati</taxon>
        <taxon>Bacillota</taxon>
        <taxon>Bacilli</taxon>
        <taxon>Bacillales</taxon>
        <taxon>Bacillaceae</taxon>
        <taxon>Bacillus</taxon>
        <taxon>Bacillus cereus group</taxon>
    </lineage>
</organism>
<dbReference type="Gene3D" id="3.30.1450.10">
    <property type="match status" value="1"/>
</dbReference>
<evidence type="ECO:0000256" key="1">
    <source>
        <dbReference type="ARBA" id="ARBA00022729"/>
    </source>
</evidence>
<feature type="compositionally biased region" description="Basic and acidic residues" evidence="3">
    <location>
        <begin position="42"/>
        <end position="64"/>
    </location>
</feature>
<reference evidence="6 7" key="1">
    <citation type="journal article" date="2013" name="Genome Announc.">
        <title>Draft Genome Sequence of Bacillus thuringiensis var. thuringiensis Strain T01-328, a Brazilian Isolate That Produces a Soluble Pesticide Protein, Cry1Ia.</title>
        <authorList>
            <person name="Varani A.M."/>
            <person name="Lemos M.V."/>
            <person name="Fernandes C.C."/>
            <person name="Lemos E.G."/>
            <person name="Alves E.C."/>
            <person name="Desiderio J.A."/>
        </authorList>
    </citation>
    <scope>NUCLEOTIDE SEQUENCE [LARGE SCALE GENOMIC DNA]</scope>
    <source>
        <strain evidence="6 7">T01-328</strain>
    </source>
</reference>
<gene>
    <name evidence="6" type="ORF">BTCBT_007095</name>
</gene>
<evidence type="ECO:0000256" key="3">
    <source>
        <dbReference type="SAM" id="MobiDB-lite"/>
    </source>
</evidence>
<feature type="signal peptide" evidence="4">
    <location>
        <begin position="1"/>
        <end position="27"/>
    </location>
</feature>
<keyword evidence="2" id="KW-0472">Membrane</keyword>
<dbReference type="GO" id="GO:0019867">
    <property type="term" value="C:outer membrane"/>
    <property type="evidence" value="ECO:0007669"/>
    <property type="project" value="InterPro"/>
</dbReference>
<sequence>MKFNTKLLKKLLLLSATSLSIFSACSAKEDGDYKPYKKQDSIEVAKGEEEKSNPPKIEEGTEEHKKKKKVQQVEESKNKDEEINDKYPHYKDVHEDASTVSLEQYNQIKVGMSADKVIEIAGKPGSSETTKLFSIYIYLGHGGHGSMTIKFDSNRNVTNKEHRWS</sequence>
<comment type="caution">
    <text evidence="6">The sequence shown here is derived from an EMBL/GenBank/DDBJ whole genome shotgun (WGS) entry which is preliminary data.</text>
</comment>